<evidence type="ECO:0000313" key="1">
    <source>
        <dbReference type="EMBL" id="SHL81559.1"/>
    </source>
</evidence>
<dbReference type="AlphaFoldDB" id="A0A1M7DQY1"/>
<keyword evidence="2" id="KW-1185">Reference proteome</keyword>
<organism evidence="1 2">
    <name type="scientific">Flavobacterium chilense</name>
    <dbReference type="NCBI Taxonomy" id="946677"/>
    <lineage>
        <taxon>Bacteria</taxon>
        <taxon>Pseudomonadati</taxon>
        <taxon>Bacteroidota</taxon>
        <taxon>Flavobacteriia</taxon>
        <taxon>Flavobacteriales</taxon>
        <taxon>Flavobacteriaceae</taxon>
        <taxon>Flavobacterium</taxon>
    </lineage>
</organism>
<gene>
    <name evidence="1" type="ORF">SAMN05444484_102672</name>
</gene>
<dbReference type="EMBL" id="FRBT01000002">
    <property type="protein sequence ID" value="SHL81559.1"/>
    <property type="molecule type" value="Genomic_DNA"/>
</dbReference>
<sequence>MGKIIRIENILIHNENMILTATKTRIKLFGKAIISYQKQSNLNTLQLCK</sequence>
<protein>
    <submittedName>
        <fullName evidence="1">Uncharacterized protein</fullName>
    </submittedName>
</protein>
<evidence type="ECO:0000313" key="2">
    <source>
        <dbReference type="Proteomes" id="UP000184028"/>
    </source>
</evidence>
<dbReference type="RefSeq" id="WP_156062656.1">
    <property type="nucleotide sequence ID" value="NZ_FRBT01000002.1"/>
</dbReference>
<accession>A0A1M7DQY1</accession>
<dbReference type="Proteomes" id="UP000184028">
    <property type="component" value="Unassembled WGS sequence"/>
</dbReference>
<name>A0A1M7DQY1_9FLAO</name>
<proteinExistence type="predicted"/>
<reference evidence="2" key="1">
    <citation type="submission" date="2016-11" db="EMBL/GenBank/DDBJ databases">
        <authorList>
            <person name="Varghese N."/>
            <person name="Submissions S."/>
        </authorList>
    </citation>
    <scope>NUCLEOTIDE SEQUENCE [LARGE SCALE GENOMIC DNA]</scope>
    <source>
        <strain evidence="2">DSM 24724</strain>
    </source>
</reference>